<dbReference type="Pfam" id="PF01364">
    <property type="entry name" value="Peptidase_C25"/>
    <property type="match status" value="1"/>
</dbReference>
<evidence type="ECO:0000259" key="3">
    <source>
        <dbReference type="Pfam" id="PF01364"/>
    </source>
</evidence>
<feature type="domain" description="Gingipain propeptide" evidence="4">
    <location>
        <begin position="45"/>
        <end position="186"/>
    </location>
</feature>
<name>A0A1J4U051_9BACT</name>
<dbReference type="GO" id="GO:0000272">
    <property type="term" value="P:polysaccharide catabolic process"/>
    <property type="evidence" value="ECO:0007669"/>
    <property type="project" value="InterPro"/>
</dbReference>
<dbReference type="AlphaFoldDB" id="A0A1J4U051"/>
<dbReference type="Pfam" id="PF08126">
    <property type="entry name" value="Propeptide_C25"/>
    <property type="match status" value="1"/>
</dbReference>
<dbReference type="SUPFAM" id="SSF52129">
    <property type="entry name" value="Caspase-like"/>
    <property type="match status" value="1"/>
</dbReference>
<evidence type="ECO:0008006" key="8">
    <source>
        <dbReference type="Google" id="ProtNLM"/>
    </source>
</evidence>
<comment type="caution">
    <text evidence="6">The sequence shown here is derived from an EMBL/GenBank/DDBJ whole genome shotgun (WGS) entry which is preliminary data.</text>
</comment>
<protein>
    <recommendedName>
        <fullName evidence="8">Secretion system C-terminal sorting domain-containing protein</fullName>
    </recommendedName>
</protein>
<evidence type="ECO:0000313" key="7">
    <source>
        <dbReference type="Proteomes" id="UP000182465"/>
    </source>
</evidence>
<dbReference type="SUPFAM" id="SSF49384">
    <property type="entry name" value="Carbohydrate-binding domain"/>
    <property type="match status" value="1"/>
</dbReference>
<evidence type="ECO:0000256" key="2">
    <source>
        <dbReference type="SAM" id="SignalP"/>
    </source>
</evidence>
<dbReference type="InterPro" id="IPR001769">
    <property type="entry name" value="Gingipain"/>
</dbReference>
<evidence type="ECO:0000259" key="4">
    <source>
        <dbReference type="Pfam" id="PF08126"/>
    </source>
</evidence>
<dbReference type="InterPro" id="IPR029031">
    <property type="entry name" value="Gingipain_N_sf"/>
</dbReference>
<dbReference type="InterPro" id="IPR029030">
    <property type="entry name" value="Caspase-like_dom_sf"/>
</dbReference>
<dbReference type="InterPro" id="IPR038490">
    <property type="entry name" value="Gingipain_propep_sf"/>
</dbReference>
<dbReference type="NCBIfam" id="TIGR04183">
    <property type="entry name" value="Por_Secre_tail"/>
    <property type="match status" value="1"/>
</dbReference>
<dbReference type="EMBL" id="MNVB01000023">
    <property type="protein sequence ID" value="OIO17730.1"/>
    <property type="molecule type" value="Genomic_DNA"/>
</dbReference>
<sequence>MFLKKVRDVRVFALVLLCVLASNAKAEQLTVDLTAENYEIVNLPDSSQEIRMNNFGNTLTPGKPMLPSKTFLVAVPPGAEFNSINIVSLDKELLDGKYRIVPAPMMLPMDGDPVLSDEAVRIFRENKRVAYSTDSFYPQEAVIFDGEGNYRQFQFVRINFTPFAYHPVTQQLVYFKSASIRVEYTLTAAKQKYSPLKQNLADSPTGRNASILIYNYDEAKQWYQKYFEPNSSSSYYDYVIITTDALQNTVTSFVNWKQSVGYSVNVVTVTWINSNYSGSDLPQKIRNFLIDKYSECGIEYVLIIGDVSDIPMRMCSPKPDTTSEDTPTDYYYADLTGNWNSDGDSRYGEYGQDNVDWVPEVIVGRIPWSDASTVSMICNKLINFESNRGSWKKNALLLGAMINYTNEDNRGYAKTDGATLMEIHKVLIQNISGSYTTMYEKAGLDASAYSCTKSLTHNNVVNDWSDGQYGTINWWAHGSKTSAYRKWWRSDDGDGVPETSAGELSFDAMISAGDCGSLSNTYSPVIFACSCNNGWPESTNLGKEMIKRGSSGIVASSRLSWYSIGWCHQNHGGNASLDYYFFYYLINRDDKVGDALFNSKVYYSTHFMYSSWGYVGWQNMFDFNLYGDPSLYRPGLNPVAAHTLSGNVAYFSSGNPLSHSVVSISGDTSQSQTTGTSGTFSFNSLQDGASYTLSAEKTTPVTEPCILGYDAALAARIAVGLLPDVSDEQRIAADVDKNGAVLMYDASLIAKYAVGISPGSSCYIGDWKFNPNKRSYPALSCDESNQDFNAVILGDVDGNWSYSGNLAKAASTNMKYSYLKDTEAQPGKTVRIPIVAEKEQMIYSFDICLTFDVGALKFDRINKIDYGSNFEVYQNEVESGKLLVTGFSLKPLKEHGEYLEILFSVIGNYGKVSELKLDSYRINADEKLSASARIKVWASAETAVPVKFSLFQNYPNPFDPETLINYTIAKAGIVKLSVYNVLGQKVADLVNEHKTANTYKVTFDASDLTSGVYFYRLEVGDYSKTMKMMLLR</sequence>
<organism evidence="6 7">
    <name type="scientific">Candidatus Kuenenbacteria bacterium CG1_02_38_13</name>
    <dbReference type="NCBI Taxonomy" id="1805235"/>
    <lineage>
        <taxon>Bacteria</taxon>
        <taxon>Candidatus Kueneniibacteriota</taxon>
    </lineage>
</organism>
<gene>
    <name evidence="6" type="ORF">AUJ29_00925</name>
</gene>
<feature type="chain" id="PRO_5012249969" description="Secretion system C-terminal sorting domain-containing protein" evidence="2">
    <location>
        <begin position="27"/>
        <end position="1032"/>
    </location>
</feature>
<dbReference type="GO" id="GO:0030246">
    <property type="term" value="F:carbohydrate binding"/>
    <property type="evidence" value="ECO:0007669"/>
    <property type="project" value="InterPro"/>
</dbReference>
<accession>A0A1J4U051</accession>
<dbReference type="InterPro" id="IPR036439">
    <property type="entry name" value="Dockerin_dom_sf"/>
</dbReference>
<feature type="signal peptide" evidence="2">
    <location>
        <begin position="1"/>
        <end position="26"/>
    </location>
</feature>
<dbReference type="InterPro" id="IPR026444">
    <property type="entry name" value="Secre_tail"/>
</dbReference>
<evidence type="ECO:0000259" key="5">
    <source>
        <dbReference type="Pfam" id="PF18962"/>
    </source>
</evidence>
<dbReference type="GO" id="GO:0006508">
    <property type="term" value="P:proteolysis"/>
    <property type="evidence" value="ECO:0007669"/>
    <property type="project" value="InterPro"/>
</dbReference>
<dbReference type="Gene3D" id="2.60.40.4070">
    <property type="match status" value="1"/>
</dbReference>
<evidence type="ECO:0000313" key="6">
    <source>
        <dbReference type="EMBL" id="OIO17730.1"/>
    </source>
</evidence>
<dbReference type="Proteomes" id="UP000182465">
    <property type="component" value="Unassembled WGS sequence"/>
</dbReference>
<evidence type="ECO:0000256" key="1">
    <source>
        <dbReference type="ARBA" id="ARBA00022729"/>
    </source>
</evidence>
<dbReference type="Pfam" id="PF18962">
    <property type="entry name" value="Por_Secre_tail"/>
    <property type="match status" value="1"/>
</dbReference>
<reference evidence="6 7" key="1">
    <citation type="journal article" date="2016" name="Environ. Microbiol.">
        <title>Genomic resolution of a cold subsurface aquifer community provides metabolic insights for novel microbes adapted to high CO concentrations.</title>
        <authorList>
            <person name="Probst A.J."/>
            <person name="Castelle C.J."/>
            <person name="Singh A."/>
            <person name="Brown C.T."/>
            <person name="Anantharaman K."/>
            <person name="Sharon I."/>
            <person name="Hug L.A."/>
            <person name="Burstein D."/>
            <person name="Emerson J.B."/>
            <person name="Thomas B.C."/>
            <person name="Banfield J.F."/>
        </authorList>
    </citation>
    <scope>NUCLEOTIDE SEQUENCE [LARGE SCALE GENOMIC DNA]</scope>
    <source>
        <strain evidence="6">CG1_02_38_13</strain>
    </source>
</reference>
<dbReference type="Gene3D" id="2.60.40.3800">
    <property type="match status" value="1"/>
</dbReference>
<dbReference type="Gene3D" id="3.40.50.10390">
    <property type="entry name" value="Gingipain r, domain 1"/>
    <property type="match status" value="1"/>
</dbReference>
<dbReference type="InterPro" id="IPR012600">
    <property type="entry name" value="Propeptide_C25"/>
</dbReference>
<keyword evidence="1 2" id="KW-0732">Signal</keyword>
<dbReference type="GO" id="GO:0004197">
    <property type="term" value="F:cysteine-type endopeptidase activity"/>
    <property type="evidence" value="ECO:0007669"/>
    <property type="project" value="InterPro"/>
</dbReference>
<dbReference type="Gene3D" id="1.10.1330.10">
    <property type="entry name" value="Dockerin domain"/>
    <property type="match status" value="1"/>
</dbReference>
<dbReference type="Gene3D" id="2.60.40.680">
    <property type="match status" value="1"/>
</dbReference>
<proteinExistence type="predicted"/>
<feature type="domain" description="Secretion system C-terminal sorting" evidence="5">
    <location>
        <begin position="954"/>
        <end position="1028"/>
    </location>
</feature>
<feature type="domain" description="Gingipain" evidence="3">
    <location>
        <begin position="238"/>
        <end position="631"/>
    </location>
</feature>
<dbReference type="InterPro" id="IPR008965">
    <property type="entry name" value="CBM2/CBM3_carb-bd_dom_sf"/>
</dbReference>